<dbReference type="GO" id="GO:0009098">
    <property type="term" value="P:L-leucine biosynthetic process"/>
    <property type="evidence" value="ECO:0007669"/>
    <property type="project" value="TreeGrafter"/>
</dbReference>
<evidence type="ECO:0000256" key="3">
    <source>
        <dbReference type="ARBA" id="ARBA00022576"/>
    </source>
</evidence>
<comment type="catalytic activity">
    <reaction evidence="9">
        <text>L-leucine + 2-oxoglutarate = 4-methyl-2-oxopentanoate + L-glutamate</text>
        <dbReference type="Rhea" id="RHEA:18321"/>
        <dbReference type="ChEBI" id="CHEBI:16810"/>
        <dbReference type="ChEBI" id="CHEBI:17865"/>
        <dbReference type="ChEBI" id="CHEBI:29985"/>
        <dbReference type="ChEBI" id="CHEBI:57427"/>
        <dbReference type="EC" id="2.6.1.42"/>
    </reaction>
</comment>
<dbReference type="InterPro" id="IPR018300">
    <property type="entry name" value="Aminotrans_IV_CS"/>
</dbReference>
<evidence type="ECO:0000256" key="8">
    <source>
        <dbReference type="RuleBase" id="RU004516"/>
    </source>
</evidence>
<dbReference type="InterPro" id="IPR043131">
    <property type="entry name" value="BCAT-like_N"/>
</dbReference>
<keyword evidence="9" id="KW-0100">Branched-chain amino acid biosynthesis</keyword>
<name>A0A395MC13_9HYPO</name>
<feature type="compositionally biased region" description="Polar residues" evidence="10">
    <location>
        <begin position="1"/>
        <end position="14"/>
    </location>
</feature>
<dbReference type="GO" id="GO:0005739">
    <property type="term" value="C:mitochondrion"/>
    <property type="evidence" value="ECO:0007669"/>
    <property type="project" value="TreeGrafter"/>
</dbReference>
<comment type="caution">
    <text evidence="11">The sequence shown here is derived from an EMBL/GenBank/DDBJ whole genome shotgun (WGS) entry which is preliminary data.</text>
</comment>
<dbReference type="EC" id="2.6.1.42" evidence="9"/>
<dbReference type="GO" id="GO:0009099">
    <property type="term" value="P:L-valine biosynthetic process"/>
    <property type="evidence" value="ECO:0007669"/>
    <property type="project" value="TreeGrafter"/>
</dbReference>
<dbReference type="GO" id="GO:0052654">
    <property type="term" value="F:L-leucine-2-oxoglutarate transaminase activity"/>
    <property type="evidence" value="ECO:0007669"/>
    <property type="project" value="RHEA"/>
</dbReference>
<dbReference type="Pfam" id="PF01063">
    <property type="entry name" value="Aminotran_4"/>
    <property type="match status" value="1"/>
</dbReference>
<dbReference type="SUPFAM" id="SSF56752">
    <property type="entry name" value="D-aminoacid aminotransferase-like PLP-dependent enzymes"/>
    <property type="match status" value="1"/>
</dbReference>
<comment type="catalytic activity">
    <reaction evidence="9">
        <text>L-valine + 2-oxoglutarate = 3-methyl-2-oxobutanoate + L-glutamate</text>
        <dbReference type="Rhea" id="RHEA:24813"/>
        <dbReference type="ChEBI" id="CHEBI:11851"/>
        <dbReference type="ChEBI" id="CHEBI:16810"/>
        <dbReference type="ChEBI" id="CHEBI:29985"/>
        <dbReference type="ChEBI" id="CHEBI:57762"/>
        <dbReference type="EC" id="2.6.1.42"/>
    </reaction>
</comment>
<evidence type="ECO:0000313" key="12">
    <source>
        <dbReference type="Proteomes" id="UP000265631"/>
    </source>
</evidence>
<dbReference type="Gene3D" id="3.20.10.10">
    <property type="entry name" value="D-amino Acid Aminotransferase, subunit A, domain 2"/>
    <property type="match status" value="1"/>
</dbReference>
<organism evidence="11 12">
    <name type="scientific">Fusarium flagelliforme</name>
    <dbReference type="NCBI Taxonomy" id="2675880"/>
    <lineage>
        <taxon>Eukaryota</taxon>
        <taxon>Fungi</taxon>
        <taxon>Dikarya</taxon>
        <taxon>Ascomycota</taxon>
        <taxon>Pezizomycotina</taxon>
        <taxon>Sordariomycetes</taxon>
        <taxon>Hypocreomycetidae</taxon>
        <taxon>Hypocreales</taxon>
        <taxon>Nectriaceae</taxon>
        <taxon>Fusarium</taxon>
        <taxon>Fusarium incarnatum-equiseti species complex</taxon>
    </lineage>
</organism>
<dbReference type="PROSITE" id="PS00770">
    <property type="entry name" value="AA_TRANSFER_CLASS_4"/>
    <property type="match status" value="1"/>
</dbReference>
<dbReference type="Proteomes" id="UP000265631">
    <property type="component" value="Unassembled WGS sequence"/>
</dbReference>
<keyword evidence="5 8" id="KW-0663">Pyridoxal phosphate</keyword>
<keyword evidence="9" id="KW-0028">Amino-acid biosynthesis</keyword>
<evidence type="ECO:0000256" key="5">
    <source>
        <dbReference type="ARBA" id="ARBA00022898"/>
    </source>
</evidence>
<dbReference type="AlphaFoldDB" id="A0A395MC13"/>
<dbReference type="Gene3D" id="3.30.470.10">
    <property type="match status" value="1"/>
</dbReference>
<evidence type="ECO:0000313" key="11">
    <source>
        <dbReference type="EMBL" id="RFN45457.1"/>
    </source>
</evidence>
<evidence type="ECO:0000256" key="7">
    <source>
        <dbReference type="RuleBase" id="RU004106"/>
    </source>
</evidence>
<dbReference type="InterPro" id="IPR036038">
    <property type="entry name" value="Aminotransferase-like"/>
</dbReference>
<evidence type="ECO:0000256" key="9">
    <source>
        <dbReference type="RuleBase" id="RU004517"/>
    </source>
</evidence>
<accession>A0A395MC13</accession>
<evidence type="ECO:0000256" key="6">
    <source>
        <dbReference type="PIRSR" id="PIRSR006468-1"/>
    </source>
</evidence>
<evidence type="ECO:0000256" key="1">
    <source>
        <dbReference type="ARBA" id="ARBA00001933"/>
    </source>
</evidence>
<dbReference type="FunFam" id="3.30.470.10:FF:000012">
    <property type="entry name" value="Branched-chain-amino-acid aminotransferase"/>
    <property type="match status" value="1"/>
</dbReference>
<keyword evidence="4 9" id="KW-0808">Transferase</keyword>
<dbReference type="InterPro" id="IPR005786">
    <property type="entry name" value="B_amino_transII"/>
</dbReference>
<feature type="region of interest" description="Disordered" evidence="10">
    <location>
        <begin position="1"/>
        <end position="22"/>
    </location>
</feature>
<reference evidence="11 12" key="1">
    <citation type="journal article" date="2018" name="PLoS Pathog.">
        <title>Evolution of structural diversity of trichothecenes, a family of toxins produced by plant pathogenic and entomopathogenic fungi.</title>
        <authorList>
            <person name="Proctor R.H."/>
            <person name="McCormick S.P."/>
            <person name="Kim H.S."/>
            <person name="Cardoza R.E."/>
            <person name="Stanley A.M."/>
            <person name="Lindo L."/>
            <person name="Kelly A."/>
            <person name="Brown D.W."/>
            <person name="Lee T."/>
            <person name="Vaughan M.M."/>
            <person name="Alexander N.J."/>
            <person name="Busman M."/>
            <person name="Gutierrez S."/>
        </authorList>
    </citation>
    <scope>NUCLEOTIDE SEQUENCE [LARGE SCALE GENOMIC DNA]</scope>
    <source>
        <strain evidence="11 12">NRRL 13405</strain>
    </source>
</reference>
<gene>
    <name evidence="11" type="ORF">FIE12Z_10323</name>
</gene>
<dbReference type="OrthoDB" id="1732691at2759"/>
<dbReference type="PANTHER" id="PTHR11825">
    <property type="entry name" value="SUBGROUP IIII AMINOTRANSFERASE"/>
    <property type="match status" value="1"/>
</dbReference>
<comment type="catalytic activity">
    <reaction evidence="9">
        <text>L-isoleucine + 2-oxoglutarate = (S)-3-methyl-2-oxopentanoate + L-glutamate</text>
        <dbReference type="Rhea" id="RHEA:24801"/>
        <dbReference type="ChEBI" id="CHEBI:16810"/>
        <dbReference type="ChEBI" id="CHEBI:29985"/>
        <dbReference type="ChEBI" id="CHEBI:35146"/>
        <dbReference type="ChEBI" id="CHEBI:58045"/>
        <dbReference type="EC" id="2.6.1.42"/>
    </reaction>
</comment>
<dbReference type="InterPro" id="IPR001544">
    <property type="entry name" value="Aminotrans_IV"/>
</dbReference>
<comment type="cofactor">
    <cofactor evidence="1 8">
        <name>pyridoxal 5'-phosphate</name>
        <dbReference type="ChEBI" id="CHEBI:597326"/>
    </cofactor>
</comment>
<evidence type="ECO:0000256" key="10">
    <source>
        <dbReference type="SAM" id="MobiDB-lite"/>
    </source>
</evidence>
<protein>
    <recommendedName>
        <fullName evidence="9">Branched-chain-amino-acid aminotransferase</fullName>
        <ecNumber evidence="9">2.6.1.42</ecNumber>
    </recommendedName>
</protein>
<feature type="modified residue" description="N6-(pyridoxal phosphate)lysine" evidence="6">
    <location>
        <position position="227"/>
    </location>
</feature>
<dbReference type="PANTHER" id="PTHR11825:SF69">
    <property type="entry name" value="BRANCHED-CHAIN-AMINO-ACID AMINOTRANSFERASE"/>
    <property type="match status" value="1"/>
</dbReference>
<keyword evidence="12" id="KW-1185">Reference proteome</keyword>
<keyword evidence="3 9" id="KW-0032">Aminotransferase</keyword>
<proteinExistence type="inferred from homology"/>
<sequence>MADPANTQNGNSAPSERPLDASKLIITKTDKPNPIPEPGSAELWAQNACCDHMVTARWTDGQGWEAPELKPYGDISISPAASCLHYATQCFEGMKVYRGFDGKLRLFRPERNARRLEMSSKRVSLPGFDQEELVKLIKALVRLDCPRWLPKNKPGNFLYIRPAVIGTGRQIGVQIPAEATLIILMVAWPDFSSETPPGAPPKQPGLRLLTSEAGSARAWPGGFGYAKIGANYGPSFLSLRECRKKGYDQILWVLGSESQVTEAGASNFFVVIKNPDTGRVELITPPLDDKIILEGITRQSVLDLARSRLSDQIDVVEAKFTMGDLQVAWKEGRLLEAFVSGTAFFISPVSVIVFEGQDMEISLKGSVPSGGCVEKIKGWLGDIMFGKENHEWGVVVKEG</sequence>
<dbReference type="EMBL" id="PXXK01000351">
    <property type="protein sequence ID" value="RFN45457.1"/>
    <property type="molecule type" value="Genomic_DNA"/>
</dbReference>
<dbReference type="GO" id="GO:0052655">
    <property type="term" value="F:L-valine-2-oxoglutarate transaminase activity"/>
    <property type="evidence" value="ECO:0007669"/>
    <property type="project" value="RHEA"/>
</dbReference>
<dbReference type="PIRSF" id="PIRSF006468">
    <property type="entry name" value="BCAT1"/>
    <property type="match status" value="1"/>
</dbReference>
<dbReference type="InterPro" id="IPR033939">
    <property type="entry name" value="BCAT_family"/>
</dbReference>
<dbReference type="InterPro" id="IPR043132">
    <property type="entry name" value="BCAT-like_C"/>
</dbReference>
<dbReference type="CDD" id="cd01557">
    <property type="entry name" value="BCAT_beta_family"/>
    <property type="match status" value="1"/>
</dbReference>
<evidence type="ECO:0000256" key="4">
    <source>
        <dbReference type="ARBA" id="ARBA00022679"/>
    </source>
</evidence>
<dbReference type="GO" id="GO:0052656">
    <property type="term" value="F:L-isoleucine-2-oxoglutarate transaminase activity"/>
    <property type="evidence" value="ECO:0007669"/>
    <property type="project" value="RHEA"/>
</dbReference>
<comment type="similarity">
    <text evidence="2 7">Belongs to the class-IV pyridoxal-phosphate-dependent aminotransferase family.</text>
</comment>
<evidence type="ECO:0000256" key="2">
    <source>
        <dbReference type="ARBA" id="ARBA00009320"/>
    </source>
</evidence>
<dbReference type="STRING" id="2594813.A0A395MC13"/>